<sequence length="435" mass="49747">MSFLVKHRLSKIFQPLNMPAKSSKITSKSLKLMLDLGFIQNSVPGCFNFLPLGIKSLQKLTKIIDEEMSNIGGQKMLFPSLINTKLWNDSGRLEEAGPELFKLQDRHQKSYILSPTHEEVATEMLSTLSPLSYREFPLKFYQISTKFRDEIKPRFGLMRGREFIMKDMYTFDIDLNSAKKTYEEVCESYENIFKTIGMDFVKVLGNSGLMGGHLSHEYQFKSSIGEDNLLHCESCDYYVNAELCEDRSKCPQCGDSNKIKVHSGIEVGHTFLLGEKYSKLLNTKYISMNQESKVLQMGSYGLGISRMLAACLEVLSTDSDMRWPNSIAPYNIIILPAKEGSKEETLTKGVPEKVYSFLEERIPDLRDNILLDDRTGLTIGRRLLEAKRVGYPFIVVINKRTSEDSSLVELFHTKTKQTMYLTYEALLDYIKQNVH</sequence>
<feature type="domain" description="Aminoacyl-transfer RNA synthetases class-II family profile" evidence="10">
    <location>
        <begin position="60"/>
        <end position="324"/>
    </location>
</feature>
<proteinExistence type="predicted"/>
<dbReference type="InterPro" id="IPR036621">
    <property type="entry name" value="Anticodon-bd_dom_sf"/>
</dbReference>
<dbReference type="InterPro" id="IPR033730">
    <property type="entry name" value="ProRS_core_prok"/>
</dbReference>
<dbReference type="CDD" id="cd00779">
    <property type="entry name" value="ProRS_core_prok"/>
    <property type="match status" value="1"/>
</dbReference>
<dbReference type="InterPro" id="IPR045864">
    <property type="entry name" value="aa-tRNA-synth_II/BPL/LPL"/>
</dbReference>
<dbReference type="GO" id="GO:0005524">
    <property type="term" value="F:ATP binding"/>
    <property type="evidence" value="ECO:0007669"/>
    <property type="project" value="UniProtKB-KW"/>
</dbReference>
<dbReference type="InterPro" id="IPR006195">
    <property type="entry name" value="aa-tRNA-synth_II"/>
</dbReference>
<evidence type="ECO:0000256" key="2">
    <source>
        <dbReference type="ARBA" id="ARBA00022598"/>
    </source>
</evidence>
<dbReference type="SUPFAM" id="SSF52954">
    <property type="entry name" value="Class II aaRS ABD-related"/>
    <property type="match status" value="1"/>
</dbReference>
<dbReference type="PANTHER" id="PTHR42753">
    <property type="entry name" value="MITOCHONDRIAL RIBOSOME PROTEIN L39/PROLYL-TRNA LIGASE FAMILY MEMBER"/>
    <property type="match status" value="1"/>
</dbReference>
<dbReference type="InterPro" id="IPR050062">
    <property type="entry name" value="Pro-tRNA_synthetase"/>
</dbReference>
<dbReference type="GO" id="GO:0004827">
    <property type="term" value="F:proline-tRNA ligase activity"/>
    <property type="evidence" value="ECO:0007669"/>
    <property type="project" value="UniProtKB-EC"/>
</dbReference>
<dbReference type="InterPro" id="IPR002314">
    <property type="entry name" value="aa-tRNA-synt_IIb"/>
</dbReference>
<keyword evidence="3" id="KW-0547">Nucleotide-binding</keyword>
<evidence type="ECO:0000256" key="5">
    <source>
        <dbReference type="ARBA" id="ARBA00022917"/>
    </source>
</evidence>
<dbReference type="EMBL" id="OU900098">
    <property type="protein sequence ID" value="CAG9862167.1"/>
    <property type="molecule type" value="Genomic_DNA"/>
</dbReference>
<dbReference type="InterPro" id="IPR002316">
    <property type="entry name" value="Pro-tRNA-ligase_IIa"/>
</dbReference>
<keyword evidence="5" id="KW-0648">Protein biosynthesis</keyword>
<dbReference type="Proteomes" id="UP001153712">
    <property type="component" value="Chromosome 5"/>
</dbReference>
<comment type="catalytic activity">
    <reaction evidence="8">
        <text>tRNA(Pro) + L-proline + ATP = L-prolyl-tRNA(Pro) + AMP + diphosphate</text>
        <dbReference type="Rhea" id="RHEA:14305"/>
        <dbReference type="Rhea" id="RHEA-COMP:9700"/>
        <dbReference type="Rhea" id="RHEA-COMP:9702"/>
        <dbReference type="ChEBI" id="CHEBI:30616"/>
        <dbReference type="ChEBI" id="CHEBI:33019"/>
        <dbReference type="ChEBI" id="CHEBI:60039"/>
        <dbReference type="ChEBI" id="CHEBI:78442"/>
        <dbReference type="ChEBI" id="CHEBI:78532"/>
        <dbReference type="ChEBI" id="CHEBI:456215"/>
        <dbReference type="EC" id="6.1.1.15"/>
    </reaction>
</comment>
<keyword evidence="6" id="KW-0030">Aminoacyl-tRNA synthetase</keyword>
<evidence type="ECO:0000256" key="3">
    <source>
        <dbReference type="ARBA" id="ARBA00022741"/>
    </source>
</evidence>
<accession>A0A9N9TNL8</accession>
<name>A0A9N9TNL8_PHYSR</name>
<gene>
    <name evidence="11" type="ORF">PHYEVI_LOCUS8488</name>
</gene>
<keyword evidence="12" id="KW-1185">Reference proteome</keyword>
<dbReference type="GO" id="GO:0006433">
    <property type="term" value="P:prolyl-tRNA aminoacylation"/>
    <property type="evidence" value="ECO:0007669"/>
    <property type="project" value="InterPro"/>
</dbReference>
<evidence type="ECO:0000256" key="8">
    <source>
        <dbReference type="ARBA" id="ARBA00047671"/>
    </source>
</evidence>
<keyword evidence="2" id="KW-0436">Ligase</keyword>
<keyword evidence="4" id="KW-0067">ATP-binding</keyword>
<evidence type="ECO:0000256" key="4">
    <source>
        <dbReference type="ARBA" id="ARBA00022840"/>
    </source>
</evidence>
<dbReference type="SUPFAM" id="SSF55681">
    <property type="entry name" value="Class II aaRS and biotin synthetases"/>
    <property type="match status" value="1"/>
</dbReference>
<dbReference type="Pfam" id="PF03129">
    <property type="entry name" value="HGTP_anticodon"/>
    <property type="match status" value="1"/>
</dbReference>
<dbReference type="EC" id="6.1.1.15" evidence="1"/>
<evidence type="ECO:0000256" key="1">
    <source>
        <dbReference type="ARBA" id="ARBA00012831"/>
    </source>
</evidence>
<dbReference type="AlphaFoldDB" id="A0A9N9TNL8"/>
<dbReference type="PANTHER" id="PTHR42753:SF10">
    <property type="entry name" value="PROLINE--TRNA LIGASE, MITOCHONDRIAL-RELATED"/>
    <property type="match status" value="1"/>
</dbReference>
<evidence type="ECO:0000313" key="12">
    <source>
        <dbReference type="Proteomes" id="UP001153712"/>
    </source>
</evidence>
<dbReference type="Pfam" id="PF00587">
    <property type="entry name" value="tRNA-synt_2b"/>
    <property type="match status" value="1"/>
</dbReference>
<dbReference type="OrthoDB" id="10267474at2759"/>
<dbReference type="InterPro" id="IPR004154">
    <property type="entry name" value="Anticodon-bd"/>
</dbReference>
<organism evidence="11 12">
    <name type="scientific">Phyllotreta striolata</name>
    <name type="common">Striped flea beetle</name>
    <name type="synonym">Crioceris striolata</name>
    <dbReference type="NCBI Taxonomy" id="444603"/>
    <lineage>
        <taxon>Eukaryota</taxon>
        <taxon>Metazoa</taxon>
        <taxon>Ecdysozoa</taxon>
        <taxon>Arthropoda</taxon>
        <taxon>Hexapoda</taxon>
        <taxon>Insecta</taxon>
        <taxon>Pterygota</taxon>
        <taxon>Neoptera</taxon>
        <taxon>Endopterygota</taxon>
        <taxon>Coleoptera</taxon>
        <taxon>Polyphaga</taxon>
        <taxon>Cucujiformia</taxon>
        <taxon>Chrysomeloidea</taxon>
        <taxon>Chrysomelidae</taxon>
        <taxon>Galerucinae</taxon>
        <taxon>Alticini</taxon>
        <taxon>Phyllotreta</taxon>
    </lineage>
</organism>
<dbReference type="GO" id="GO:0005739">
    <property type="term" value="C:mitochondrion"/>
    <property type="evidence" value="ECO:0007669"/>
    <property type="project" value="TreeGrafter"/>
</dbReference>
<dbReference type="PROSITE" id="PS50862">
    <property type="entry name" value="AA_TRNA_LIGASE_II"/>
    <property type="match status" value="1"/>
</dbReference>
<dbReference type="PRINTS" id="PR01046">
    <property type="entry name" value="TRNASYNTHPRO"/>
</dbReference>
<dbReference type="Gene3D" id="3.40.50.800">
    <property type="entry name" value="Anticodon-binding domain"/>
    <property type="match status" value="1"/>
</dbReference>
<evidence type="ECO:0000313" key="11">
    <source>
        <dbReference type="EMBL" id="CAG9862167.1"/>
    </source>
</evidence>
<evidence type="ECO:0000256" key="9">
    <source>
        <dbReference type="ARBA" id="ARBA00071545"/>
    </source>
</evidence>
<evidence type="ECO:0000256" key="6">
    <source>
        <dbReference type="ARBA" id="ARBA00023146"/>
    </source>
</evidence>
<evidence type="ECO:0000256" key="7">
    <source>
        <dbReference type="ARBA" id="ARBA00029731"/>
    </source>
</evidence>
<dbReference type="FunFam" id="3.30.930.10:FF:000042">
    <property type="entry name" value="probable proline--tRNA ligase, mitochondrial"/>
    <property type="match status" value="1"/>
</dbReference>
<dbReference type="Gene3D" id="3.30.930.10">
    <property type="entry name" value="Bira Bifunctional Protein, Domain 2"/>
    <property type="match status" value="1"/>
</dbReference>
<evidence type="ECO:0000259" key="10">
    <source>
        <dbReference type="PROSITE" id="PS50862"/>
    </source>
</evidence>
<protein>
    <recommendedName>
        <fullName evidence="9">Probable proline--tRNA ligase, mitochondrial</fullName>
        <ecNumber evidence="1">6.1.1.15</ecNumber>
    </recommendedName>
    <alternativeName>
        <fullName evidence="7">Prolyl-tRNA synthetase</fullName>
    </alternativeName>
</protein>
<reference evidence="11" key="1">
    <citation type="submission" date="2022-01" db="EMBL/GenBank/DDBJ databases">
        <authorList>
            <person name="King R."/>
        </authorList>
    </citation>
    <scope>NUCLEOTIDE SEQUENCE</scope>
</reference>